<protein>
    <submittedName>
        <fullName evidence="1">Uncharacterized protein</fullName>
    </submittedName>
</protein>
<sequence length="686" mass="75921">MDQLDCGVVLSPTGNDGCLGARSELSITSSPFAHNPITPLNSLTSPRMSPLWLQTEFRSSRHGLLTNDLCGHSYLSRRHRSCASCRRRNTTAIGSSFGRNNRPWALAPLYTSVTNLAEDDNSKQMFCLADRIIEAMPSRIVNLDNEQSFKLSRSPGLSDSALDVSVCAESSSANRPIGSCLSEDISNQPLCRAQRIPLSDMLYSEHMSSLAAPVFVKQGRIEGHSSGSMMSLPDAPLESTSYVAYRGLTFRSRTSKTSHRVKTALLSFHQPLSVSGFTDSGLHSVFANTVTDADESQSAHSTSFEGYDEWNTSNSVLATSSSPSGFWCDERNDGTWHCDADFTRWKKHHGSPRTFSLDSPPPSTAEIAEHFNAPNTFMETDFSRLTLSDLEQKRLYEAAKVIQKCYRAYKRNKSSPQNTSSISTVPFDDLHRCPTVPENLDSMSSDCALLPKDSDAHVVPLPVTSHGWEQFVISTEDDQDVGLELEIETTPSTTSETFQHCCHSAVSILNPPSQLTCTNGQSACRTNENEQGNSNHSQPPTFDDDMDKEIEAAIIIQSYYRRYKQYAYYKRLCQAALLIQNQYRCYMRQKKGSNYAGSSVNRLRKFKQTGMSTPRIRSVGQRKTKTIVNSEVIANFPEQSTINQETVLNLPELPGLGSDTVVRSSLFIPISTVNSIGNSANLVSHP</sequence>
<dbReference type="AlphaFoldDB" id="A0A8J4TPV0"/>
<accession>A0A8J4TPV0</accession>
<dbReference type="SUPFAM" id="SSF52540">
    <property type="entry name" value="P-loop containing nucleoside triphosphate hydrolases"/>
    <property type="match status" value="1"/>
</dbReference>
<dbReference type="Gene3D" id="1.20.5.190">
    <property type="match status" value="1"/>
</dbReference>
<dbReference type="PANTHER" id="PTHR23335:SF1">
    <property type="entry name" value="CALMODULIN-BINDING TRANSCRIPTION ACTIVATOR, ISOFORM F"/>
    <property type="match status" value="1"/>
</dbReference>
<dbReference type="GO" id="GO:0003712">
    <property type="term" value="F:transcription coregulator activity"/>
    <property type="evidence" value="ECO:0007669"/>
    <property type="project" value="TreeGrafter"/>
</dbReference>
<organism evidence="1 2">
    <name type="scientific">Paragonimus heterotremus</name>
    <dbReference type="NCBI Taxonomy" id="100268"/>
    <lineage>
        <taxon>Eukaryota</taxon>
        <taxon>Metazoa</taxon>
        <taxon>Spiralia</taxon>
        <taxon>Lophotrochozoa</taxon>
        <taxon>Platyhelminthes</taxon>
        <taxon>Trematoda</taxon>
        <taxon>Digenea</taxon>
        <taxon>Plagiorchiida</taxon>
        <taxon>Troglotremata</taxon>
        <taxon>Troglotrematidae</taxon>
        <taxon>Paragonimus</taxon>
    </lineage>
</organism>
<proteinExistence type="predicted"/>
<dbReference type="InterPro" id="IPR027417">
    <property type="entry name" value="P-loop_NTPase"/>
</dbReference>
<evidence type="ECO:0000313" key="2">
    <source>
        <dbReference type="Proteomes" id="UP000748531"/>
    </source>
</evidence>
<comment type="caution">
    <text evidence="1">The sequence shown here is derived from an EMBL/GenBank/DDBJ whole genome shotgun (WGS) entry which is preliminary data.</text>
</comment>
<dbReference type="GO" id="GO:0006357">
    <property type="term" value="P:regulation of transcription by RNA polymerase II"/>
    <property type="evidence" value="ECO:0007669"/>
    <property type="project" value="TreeGrafter"/>
</dbReference>
<dbReference type="OrthoDB" id="407555at2759"/>
<name>A0A8J4TPV0_9TREM</name>
<dbReference type="GO" id="GO:0005634">
    <property type="term" value="C:nucleus"/>
    <property type="evidence" value="ECO:0007669"/>
    <property type="project" value="TreeGrafter"/>
</dbReference>
<dbReference type="GO" id="GO:0003690">
    <property type="term" value="F:double-stranded DNA binding"/>
    <property type="evidence" value="ECO:0007669"/>
    <property type="project" value="TreeGrafter"/>
</dbReference>
<dbReference type="PANTHER" id="PTHR23335">
    <property type="entry name" value="CALMODULIN-BINDING TRANSCRIPTION ACTIVATOR CAMTA"/>
    <property type="match status" value="1"/>
</dbReference>
<reference evidence="1" key="1">
    <citation type="submission" date="2019-05" db="EMBL/GenBank/DDBJ databases">
        <title>Annotation for the trematode Paragonimus heterotremus.</title>
        <authorList>
            <person name="Choi Y.-J."/>
        </authorList>
    </citation>
    <scope>NUCLEOTIDE SEQUENCE</scope>
    <source>
        <strain evidence="1">LC</strain>
    </source>
</reference>
<gene>
    <name evidence="1" type="ORF">PHET_01703</name>
</gene>
<dbReference type="CDD" id="cd23767">
    <property type="entry name" value="IQCD"/>
    <property type="match status" value="1"/>
</dbReference>
<keyword evidence="2" id="KW-1185">Reference proteome</keyword>
<dbReference type="EMBL" id="LUCH01001028">
    <property type="protein sequence ID" value="KAF5403814.1"/>
    <property type="molecule type" value="Genomic_DNA"/>
</dbReference>
<dbReference type="InterPro" id="IPR000048">
    <property type="entry name" value="IQ_motif_EF-hand-BS"/>
</dbReference>
<evidence type="ECO:0000313" key="1">
    <source>
        <dbReference type="EMBL" id="KAF5403814.1"/>
    </source>
</evidence>
<dbReference type="Pfam" id="PF00612">
    <property type="entry name" value="IQ"/>
    <property type="match status" value="1"/>
</dbReference>
<dbReference type="Proteomes" id="UP000748531">
    <property type="component" value="Unassembled WGS sequence"/>
</dbReference>